<evidence type="ECO:0000259" key="2">
    <source>
        <dbReference type="Pfam" id="PF13709"/>
    </source>
</evidence>
<organism evidence="3 4">
    <name type="scientific">Eiseniibacteriota bacterium</name>
    <dbReference type="NCBI Taxonomy" id="2212470"/>
    <lineage>
        <taxon>Bacteria</taxon>
        <taxon>Candidatus Eiseniibacteriota</taxon>
    </lineage>
</organism>
<evidence type="ECO:0000256" key="1">
    <source>
        <dbReference type="SAM" id="SignalP"/>
    </source>
</evidence>
<reference evidence="3" key="1">
    <citation type="submission" date="2020-07" db="EMBL/GenBank/DDBJ databases">
        <title>Huge and variable diversity of episymbiotic CPR bacteria and DPANN archaea in groundwater ecosystems.</title>
        <authorList>
            <person name="He C.Y."/>
            <person name="Keren R."/>
            <person name="Whittaker M."/>
            <person name="Farag I.F."/>
            <person name="Doudna J."/>
            <person name="Cate J.H.D."/>
            <person name="Banfield J.F."/>
        </authorList>
    </citation>
    <scope>NUCLEOTIDE SEQUENCE</scope>
    <source>
        <strain evidence="3">NC_groundwater_1813_Pr3_B-0.1um_71_17</strain>
    </source>
</reference>
<sequence>MTRVAAAVLALLLALASFAARPCAAEPTPPGSRAFGIARLKYGGGGDWYGNQTSLRNLMAGLRQRTTIAVAGDDAAVVEPGSATLFQYPFVYAAGHGNMKFSDAEAANLRRWLDSGGFLWVDDDYGIGPSFRREMKKLFPDAELVELPFSHPLFHEPYEFPAGLPKIHEHDGGPAKAFGIVRDGRLCVFFSFDCDLGDGLEDEAVHHDPPEKREAALRMATNLVHYALTH</sequence>
<name>A0A933SCV0_UNCEI</name>
<dbReference type="AlphaFoldDB" id="A0A933SCV0"/>
<dbReference type="EMBL" id="JACRIW010000049">
    <property type="protein sequence ID" value="MBI5169365.1"/>
    <property type="molecule type" value="Genomic_DNA"/>
</dbReference>
<feature type="domain" description="DUF4159" evidence="2">
    <location>
        <begin position="37"/>
        <end position="228"/>
    </location>
</feature>
<proteinExistence type="predicted"/>
<protein>
    <submittedName>
        <fullName evidence="3">DUF4159 domain-containing protein</fullName>
    </submittedName>
</protein>
<keyword evidence="1" id="KW-0732">Signal</keyword>
<gene>
    <name evidence="3" type="ORF">HZA61_07755</name>
</gene>
<dbReference type="Proteomes" id="UP000696931">
    <property type="component" value="Unassembled WGS sequence"/>
</dbReference>
<comment type="caution">
    <text evidence="3">The sequence shown here is derived from an EMBL/GenBank/DDBJ whole genome shotgun (WGS) entry which is preliminary data.</text>
</comment>
<accession>A0A933SCV0</accession>
<evidence type="ECO:0000313" key="4">
    <source>
        <dbReference type="Proteomes" id="UP000696931"/>
    </source>
</evidence>
<feature type="signal peptide" evidence="1">
    <location>
        <begin position="1"/>
        <end position="19"/>
    </location>
</feature>
<dbReference type="Pfam" id="PF13709">
    <property type="entry name" value="DUF4159"/>
    <property type="match status" value="1"/>
</dbReference>
<dbReference type="InterPro" id="IPR025297">
    <property type="entry name" value="DUF4159"/>
</dbReference>
<evidence type="ECO:0000313" key="3">
    <source>
        <dbReference type="EMBL" id="MBI5169365.1"/>
    </source>
</evidence>
<dbReference type="Gene3D" id="3.40.50.12140">
    <property type="entry name" value="Domain of unknown function DUF4159"/>
    <property type="match status" value="1"/>
</dbReference>
<feature type="chain" id="PRO_5036897492" evidence="1">
    <location>
        <begin position="20"/>
        <end position="230"/>
    </location>
</feature>